<dbReference type="RefSeq" id="WP_187793161.1">
    <property type="nucleotide sequence ID" value="NZ_JACOQL010000002.1"/>
</dbReference>
<comment type="caution">
    <text evidence="1">The sequence shown here is derived from an EMBL/GenBank/DDBJ whole genome shotgun (WGS) entry which is preliminary data.</text>
</comment>
<reference evidence="1" key="1">
    <citation type="submission" date="2020-08" db="EMBL/GenBank/DDBJ databases">
        <title>Paracoccus amoyensis sp. nov., isolated from the surface seawater at coast of Xiamen, Fujian.</title>
        <authorList>
            <person name="Lyu L."/>
        </authorList>
    </citation>
    <scope>NUCLEOTIDE SEQUENCE</scope>
    <source>
        <strain evidence="1">11-3</strain>
    </source>
</reference>
<dbReference type="Proteomes" id="UP000608594">
    <property type="component" value="Unassembled WGS sequence"/>
</dbReference>
<evidence type="ECO:0000313" key="1">
    <source>
        <dbReference type="EMBL" id="MBC9246703.1"/>
    </source>
</evidence>
<dbReference type="EMBL" id="JACOQL010000002">
    <property type="protein sequence ID" value="MBC9246703.1"/>
    <property type="molecule type" value="Genomic_DNA"/>
</dbReference>
<name>A0A926G6H1_9RHOB</name>
<proteinExistence type="predicted"/>
<evidence type="ECO:0000313" key="2">
    <source>
        <dbReference type="Proteomes" id="UP000608594"/>
    </source>
</evidence>
<organism evidence="1 2">
    <name type="scientific">Paracoccus amoyensis</name>
    <dbReference type="NCBI Taxonomy" id="2760093"/>
    <lineage>
        <taxon>Bacteria</taxon>
        <taxon>Pseudomonadati</taxon>
        <taxon>Pseudomonadota</taxon>
        <taxon>Alphaproteobacteria</taxon>
        <taxon>Rhodobacterales</taxon>
        <taxon>Paracoccaceae</taxon>
        <taxon>Paracoccus</taxon>
    </lineage>
</organism>
<accession>A0A926G6H1</accession>
<protein>
    <submittedName>
        <fullName evidence="1">Uncharacterized protein</fullName>
    </submittedName>
</protein>
<keyword evidence="2" id="KW-1185">Reference proteome</keyword>
<gene>
    <name evidence="1" type="ORF">H4P12_08255</name>
</gene>
<sequence length="160" mass="18396">MMVETYFVDVICFGESVDIMPTLQAAIERCPYKHDFTVSELAELVEWTAGGKYIPVDTLDRIEGRNLGSITGWVIQRIQSEQRILQVIDPGVRKLRPYIELLPGVHYCKAVEDYYGRWLQPKELVPLPMEQCDCDRCSCQYHAQGRFDVEERGAKPRDPG</sequence>
<dbReference type="AlphaFoldDB" id="A0A926G6H1"/>